<proteinExistence type="predicted"/>
<keyword evidence="1" id="KW-0812">Transmembrane</keyword>
<feature type="transmembrane region" description="Helical" evidence="1">
    <location>
        <begin position="90"/>
        <end position="108"/>
    </location>
</feature>
<comment type="caution">
    <text evidence="2">The sequence shown here is derived from an EMBL/GenBank/DDBJ whole genome shotgun (WGS) entry which is preliminary data.</text>
</comment>
<evidence type="ECO:0000313" key="2">
    <source>
        <dbReference type="EMBL" id="GAA2327588.1"/>
    </source>
</evidence>
<keyword evidence="3" id="KW-1185">Reference proteome</keyword>
<accession>A0ABN3FDK9</accession>
<feature type="transmembrane region" description="Helical" evidence="1">
    <location>
        <begin position="65"/>
        <end position="84"/>
    </location>
</feature>
<evidence type="ECO:0000256" key="1">
    <source>
        <dbReference type="SAM" id="Phobius"/>
    </source>
</evidence>
<dbReference type="RefSeq" id="WP_344610386.1">
    <property type="nucleotide sequence ID" value="NZ_BAAARV010000004.1"/>
</dbReference>
<protein>
    <recommendedName>
        <fullName evidence="4">Holin</fullName>
    </recommendedName>
</protein>
<dbReference type="Proteomes" id="UP001501444">
    <property type="component" value="Unassembled WGS sequence"/>
</dbReference>
<sequence>MLQKLWSRYGPATAAVFIAALTAASSALTDHHIDAGEGVQIAIALTTAVSVWYVPLLPGVRGAKTVVAGILAVLNAATAYVVGGLDMGEIINLAIAGLGVVLVGVAPVESVGDTLVPRSVAAAMNRQAYRQS</sequence>
<evidence type="ECO:0008006" key="4">
    <source>
        <dbReference type="Google" id="ProtNLM"/>
    </source>
</evidence>
<gene>
    <name evidence="2" type="ORF">GCM10010170_003470</name>
</gene>
<feature type="transmembrane region" description="Helical" evidence="1">
    <location>
        <begin position="39"/>
        <end position="58"/>
    </location>
</feature>
<reference evidence="2 3" key="1">
    <citation type="journal article" date="2019" name="Int. J. Syst. Evol. Microbiol.">
        <title>The Global Catalogue of Microorganisms (GCM) 10K type strain sequencing project: providing services to taxonomists for standard genome sequencing and annotation.</title>
        <authorList>
            <consortium name="The Broad Institute Genomics Platform"/>
            <consortium name="The Broad Institute Genome Sequencing Center for Infectious Disease"/>
            <person name="Wu L."/>
            <person name="Ma J."/>
        </authorList>
    </citation>
    <scope>NUCLEOTIDE SEQUENCE [LARGE SCALE GENOMIC DNA]</scope>
    <source>
        <strain evidence="2 3">JCM 3272</strain>
    </source>
</reference>
<evidence type="ECO:0000313" key="3">
    <source>
        <dbReference type="Proteomes" id="UP001501444"/>
    </source>
</evidence>
<keyword evidence="1" id="KW-1133">Transmembrane helix</keyword>
<organism evidence="2 3">
    <name type="scientific">Dactylosporangium salmoneum</name>
    <dbReference type="NCBI Taxonomy" id="53361"/>
    <lineage>
        <taxon>Bacteria</taxon>
        <taxon>Bacillati</taxon>
        <taxon>Actinomycetota</taxon>
        <taxon>Actinomycetes</taxon>
        <taxon>Micromonosporales</taxon>
        <taxon>Micromonosporaceae</taxon>
        <taxon>Dactylosporangium</taxon>
    </lineage>
</organism>
<keyword evidence="1" id="KW-0472">Membrane</keyword>
<name>A0ABN3FDK9_9ACTN</name>
<dbReference type="EMBL" id="BAAARV010000004">
    <property type="protein sequence ID" value="GAA2327588.1"/>
    <property type="molecule type" value="Genomic_DNA"/>
</dbReference>